<dbReference type="Pfam" id="PF13276">
    <property type="entry name" value="HTH_21"/>
    <property type="match status" value="1"/>
</dbReference>
<dbReference type="PANTHER" id="PTHR47515:SF1">
    <property type="entry name" value="BLR2054 PROTEIN"/>
    <property type="match status" value="1"/>
</dbReference>
<dbReference type="PROSITE" id="PS50994">
    <property type="entry name" value="INTEGRASE"/>
    <property type="match status" value="1"/>
</dbReference>
<feature type="non-terminal residue" evidence="2">
    <location>
        <position position="1"/>
    </location>
</feature>
<sequence>VEHLRSRNVSERRACRIVGFSRSAAWRPLKGCKDEALRNRLKTLAERYPRYGYPTLHDMLKAEGQVINPKRTYRIYREEGLKVRSKKRKRLNRPRIPMPVPDSVNERWSVDFVSDQLASGRRFRVFNVVDDYSRECVAQITDFSISGERLTRELDQLARTRPLAKRIVMDNGPELTSKAMFFWSQRTGVKLHFIQPGKPTQNAFVESFNGKFREYCLNQHWFVSLDDARSKINDWRHHYNHIRPHRSLGRIPPAVFAREAA</sequence>
<evidence type="ECO:0000313" key="2">
    <source>
        <dbReference type="EMBL" id="SVB86251.1"/>
    </source>
</evidence>
<dbReference type="AlphaFoldDB" id="A0A382HID6"/>
<dbReference type="GO" id="GO:0003676">
    <property type="term" value="F:nucleic acid binding"/>
    <property type="evidence" value="ECO:0007669"/>
    <property type="project" value="InterPro"/>
</dbReference>
<feature type="domain" description="Integrase catalytic" evidence="1">
    <location>
        <begin position="95"/>
        <end position="260"/>
    </location>
</feature>
<dbReference type="GO" id="GO:0015074">
    <property type="term" value="P:DNA integration"/>
    <property type="evidence" value="ECO:0007669"/>
    <property type="project" value="InterPro"/>
</dbReference>
<evidence type="ECO:0000259" key="1">
    <source>
        <dbReference type="PROSITE" id="PS50994"/>
    </source>
</evidence>
<accession>A0A382HID6</accession>
<reference evidence="2" key="1">
    <citation type="submission" date="2018-05" db="EMBL/GenBank/DDBJ databases">
        <authorList>
            <person name="Lanie J.A."/>
            <person name="Ng W.-L."/>
            <person name="Kazmierczak K.M."/>
            <person name="Andrzejewski T.M."/>
            <person name="Davidsen T.M."/>
            <person name="Wayne K.J."/>
            <person name="Tettelin H."/>
            <person name="Glass J.I."/>
            <person name="Rusch D."/>
            <person name="Podicherti R."/>
            <person name="Tsui H.-C.T."/>
            <person name="Winkler M.E."/>
        </authorList>
    </citation>
    <scope>NUCLEOTIDE SEQUENCE</scope>
</reference>
<dbReference type="InterPro" id="IPR048020">
    <property type="entry name" value="Transpos_IS3"/>
</dbReference>
<dbReference type="EMBL" id="UINC01061069">
    <property type="protein sequence ID" value="SVB86251.1"/>
    <property type="molecule type" value="Genomic_DNA"/>
</dbReference>
<protein>
    <recommendedName>
        <fullName evidence="1">Integrase catalytic domain-containing protein</fullName>
    </recommendedName>
</protein>
<dbReference type="NCBIfam" id="NF033516">
    <property type="entry name" value="transpos_IS3"/>
    <property type="match status" value="1"/>
</dbReference>
<dbReference type="PANTHER" id="PTHR47515">
    <property type="entry name" value="LOW CALCIUM RESPONSE LOCUS PROTEIN T"/>
    <property type="match status" value="1"/>
</dbReference>
<dbReference type="SUPFAM" id="SSF53098">
    <property type="entry name" value="Ribonuclease H-like"/>
    <property type="match status" value="1"/>
</dbReference>
<organism evidence="2">
    <name type="scientific">marine metagenome</name>
    <dbReference type="NCBI Taxonomy" id="408172"/>
    <lineage>
        <taxon>unclassified sequences</taxon>
        <taxon>metagenomes</taxon>
        <taxon>ecological metagenomes</taxon>
    </lineage>
</organism>
<gene>
    <name evidence="2" type="ORF">METZ01_LOCUS239105</name>
</gene>
<dbReference type="Gene3D" id="3.30.420.10">
    <property type="entry name" value="Ribonuclease H-like superfamily/Ribonuclease H"/>
    <property type="match status" value="1"/>
</dbReference>
<dbReference type="InterPro" id="IPR036397">
    <property type="entry name" value="RNaseH_sf"/>
</dbReference>
<proteinExistence type="predicted"/>
<name>A0A382HID6_9ZZZZ</name>
<dbReference type="InterPro" id="IPR001584">
    <property type="entry name" value="Integrase_cat-core"/>
</dbReference>
<dbReference type="Pfam" id="PF13683">
    <property type="entry name" value="rve_3"/>
    <property type="match status" value="1"/>
</dbReference>
<dbReference type="InterPro" id="IPR012337">
    <property type="entry name" value="RNaseH-like_sf"/>
</dbReference>
<dbReference type="InterPro" id="IPR025948">
    <property type="entry name" value="HTH-like_dom"/>
</dbReference>